<proteinExistence type="predicted"/>
<name>A0A8I6WP69_HORVV</name>
<keyword evidence="1" id="KW-1133">Transmembrane helix</keyword>
<evidence type="ECO:0000256" key="1">
    <source>
        <dbReference type="SAM" id="Phobius"/>
    </source>
</evidence>
<dbReference type="Gramene" id="HORVU.MOREX.r2.2HG0079290.1">
    <property type="protein sequence ID" value="HORVU.MOREX.r2.2HG0079290.1.CDS.1"/>
    <property type="gene ID" value="HORVU.MOREX.r2.2HG0079290"/>
</dbReference>
<keyword evidence="1" id="KW-0812">Transmembrane</keyword>
<evidence type="ECO:0000313" key="2">
    <source>
        <dbReference type="EnsemblPlants" id="HORVU.MOREX.r3.2HG0096070.1.CDS1"/>
    </source>
</evidence>
<dbReference type="Gramene" id="HORVU.MOREX.r3.2HG0096070.1">
    <property type="protein sequence ID" value="HORVU.MOREX.r3.2HG0096070.1.CDS1"/>
    <property type="gene ID" value="HORVU.MOREX.r3.2HG0096070"/>
</dbReference>
<organism evidence="2 3">
    <name type="scientific">Hordeum vulgare subsp. vulgare</name>
    <name type="common">Domesticated barley</name>
    <dbReference type="NCBI Taxonomy" id="112509"/>
    <lineage>
        <taxon>Eukaryota</taxon>
        <taxon>Viridiplantae</taxon>
        <taxon>Streptophyta</taxon>
        <taxon>Embryophyta</taxon>
        <taxon>Tracheophyta</taxon>
        <taxon>Spermatophyta</taxon>
        <taxon>Magnoliopsida</taxon>
        <taxon>Liliopsida</taxon>
        <taxon>Poales</taxon>
        <taxon>Poaceae</taxon>
        <taxon>BOP clade</taxon>
        <taxon>Pooideae</taxon>
        <taxon>Triticodae</taxon>
        <taxon>Triticeae</taxon>
        <taxon>Hordeinae</taxon>
        <taxon>Hordeum</taxon>
    </lineage>
</organism>
<protein>
    <submittedName>
        <fullName evidence="2">Uncharacterized protein</fullName>
    </submittedName>
</protein>
<reference evidence="3" key="1">
    <citation type="journal article" date="2012" name="Nature">
        <title>A physical, genetic and functional sequence assembly of the barley genome.</title>
        <authorList>
            <consortium name="The International Barley Genome Sequencing Consortium"/>
            <person name="Mayer K.F."/>
            <person name="Waugh R."/>
            <person name="Brown J.W."/>
            <person name="Schulman A."/>
            <person name="Langridge P."/>
            <person name="Platzer M."/>
            <person name="Fincher G.B."/>
            <person name="Muehlbauer G.J."/>
            <person name="Sato K."/>
            <person name="Close T.J."/>
            <person name="Wise R.P."/>
            <person name="Stein N."/>
        </authorList>
    </citation>
    <scope>NUCLEOTIDE SEQUENCE [LARGE SCALE GENOMIC DNA]</scope>
    <source>
        <strain evidence="3">cv. Morex</strain>
    </source>
</reference>
<reference evidence="2" key="3">
    <citation type="submission" date="2022-01" db="UniProtKB">
        <authorList>
            <consortium name="EnsemblPlants"/>
        </authorList>
    </citation>
    <scope>IDENTIFICATION</scope>
    <source>
        <strain evidence="2">subsp. vulgare</strain>
    </source>
</reference>
<dbReference type="Proteomes" id="UP000011116">
    <property type="component" value="Chromosome 2H"/>
</dbReference>
<dbReference type="AlphaFoldDB" id="A0A8I6WP69"/>
<keyword evidence="1" id="KW-0472">Membrane</keyword>
<feature type="transmembrane region" description="Helical" evidence="1">
    <location>
        <begin position="52"/>
        <end position="69"/>
    </location>
</feature>
<accession>A0A8I6WP69</accession>
<sequence>MGLNLAVGFSDDPFLSSLKTIRRLEVYKLCLVYSGDEQDRQKHGSHSAHEQTGFFIIIFVLFLSFSFISKNARALHRKKIITPFNHRLLQG</sequence>
<reference evidence="2" key="2">
    <citation type="submission" date="2020-10" db="EMBL/GenBank/DDBJ databases">
        <authorList>
            <person name="Scholz U."/>
            <person name="Mascher M."/>
            <person name="Fiebig A."/>
        </authorList>
    </citation>
    <scope>NUCLEOTIDE SEQUENCE [LARGE SCALE GENOMIC DNA]</scope>
    <source>
        <strain evidence="2">cv. Morex</strain>
    </source>
</reference>
<dbReference type="EnsemblPlants" id="HORVU.MOREX.r3.2HG0096070.1">
    <property type="protein sequence ID" value="HORVU.MOREX.r3.2HG0096070.1.CDS1"/>
    <property type="gene ID" value="HORVU.MOREX.r3.2HG0096070"/>
</dbReference>
<evidence type="ECO:0000313" key="3">
    <source>
        <dbReference type="Proteomes" id="UP000011116"/>
    </source>
</evidence>
<keyword evidence="3" id="KW-1185">Reference proteome</keyword>